<proteinExistence type="predicted"/>
<dbReference type="RefSeq" id="WP_016421117.1">
    <property type="nucleotide sequence ID" value="NZ_FNND01000008.1"/>
</dbReference>
<name>A0A1H2YVY0_9FLAO</name>
<dbReference type="PROSITE" id="PS51257">
    <property type="entry name" value="PROKAR_LIPOPROTEIN"/>
    <property type="match status" value="1"/>
</dbReference>
<dbReference type="AlphaFoldDB" id="A0A1H2YVY0"/>
<dbReference type="Proteomes" id="UP000182771">
    <property type="component" value="Unassembled WGS sequence"/>
</dbReference>
<dbReference type="EMBL" id="FNND01000008">
    <property type="protein sequence ID" value="SDX09177.1"/>
    <property type="molecule type" value="Genomic_DNA"/>
</dbReference>
<reference evidence="2 3" key="1">
    <citation type="submission" date="2016-10" db="EMBL/GenBank/DDBJ databases">
        <authorList>
            <person name="Varghese N."/>
            <person name="Submissions S."/>
        </authorList>
    </citation>
    <scope>NUCLEOTIDE SEQUENCE [LARGE SCALE GENOMIC DNA]</scope>
    <source>
        <strain evidence="2 3">DSM 11449</strain>
    </source>
</reference>
<dbReference type="GeneID" id="85016037"/>
<accession>A0A1H2YVY0</accession>
<gene>
    <name evidence="2" type="ORF">SAMN05444420_10836</name>
</gene>
<feature type="signal peptide" evidence="1">
    <location>
        <begin position="1"/>
        <end position="29"/>
    </location>
</feature>
<evidence type="ECO:0000256" key="1">
    <source>
        <dbReference type="SAM" id="SignalP"/>
    </source>
</evidence>
<sequence length="161" mass="18085">MKTQFITSSTSRQVLCMLLLVGLSLTSCQNQPKSAVEEATAVEVQESQKETPNAAIGDTTEKLLSEDEVVDLVLALPITQRANKQINEATKGQKGVSVMVEPEETIEHGQKYYVVRIGYNGNDRYETYHLLYVNKQDRSDIRIEDPIEGTIIPLAQWEEEN</sequence>
<evidence type="ECO:0008006" key="4">
    <source>
        <dbReference type="Google" id="ProtNLM"/>
    </source>
</evidence>
<protein>
    <recommendedName>
        <fullName evidence="4">Lipoprotein</fullName>
    </recommendedName>
</protein>
<organism evidence="2 3">
    <name type="scientific">Capnocytophaga granulosa</name>
    <dbReference type="NCBI Taxonomy" id="45242"/>
    <lineage>
        <taxon>Bacteria</taxon>
        <taxon>Pseudomonadati</taxon>
        <taxon>Bacteroidota</taxon>
        <taxon>Flavobacteriia</taxon>
        <taxon>Flavobacteriales</taxon>
        <taxon>Flavobacteriaceae</taxon>
        <taxon>Capnocytophaga</taxon>
    </lineage>
</organism>
<evidence type="ECO:0000313" key="2">
    <source>
        <dbReference type="EMBL" id="SDX09177.1"/>
    </source>
</evidence>
<comment type="caution">
    <text evidence="2">The sequence shown here is derived from an EMBL/GenBank/DDBJ whole genome shotgun (WGS) entry which is preliminary data.</text>
</comment>
<keyword evidence="1" id="KW-0732">Signal</keyword>
<evidence type="ECO:0000313" key="3">
    <source>
        <dbReference type="Proteomes" id="UP000182771"/>
    </source>
</evidence>
<feature type="chain" id="PRO_5028943839" description="Lipoprotein" evidence="1">
    <location>
        <begin position="30"/>
        <end position="161"/>
    </location>
</feature>
<keyword evidence="3" id="KW-1185">Reference proteome</keyword>